<proteinExistence type="predicted"/>
<dbReference type="RefSeq" id="WP_180283050.1">
    <property type="nucleotide sequence ID" value="NZ_JABFDB010000011.1"/>
</dbReference>
<organism evidence="4 5">
    <name type="scientific">Azospirillum oleiclasticum</name>
    <dbReference type="NCBI Taxonomy" id="2735135"/>
    <lineage>
        <taxon>Bacteria</taxon>
        <taxon>Pseudomonadati</taxon>
        <taxon>Pseudomonadota</taxon>
        <taxon>Alphaproteobacteria</taxon>
        <taxon>Rhodospirillales</taxon>
        <taxon>Azospirillaceae</taxon>
        <taxon>Azospirillum</taxon>
    </lineage>
</organism>
<feature type="compositionally biased region" description="Pro residues" evidence="1">
    <location>
        <begin position="63"/>
        <end position="80"/>
    </location>
</feature>
<evidence type="ECO:0000313" key="5">
    <source>
        <dbReference type="Proteomes" id="UP000584642"/>
    </source>
</evidence>
<feature type="domain" description="OmpA-like" evidence="3">
    <location>
        <begin position="171"/>
        <end position="257"/>
    </location>
</feature>
<dbReference type="SUPFAM" id="SSF103088">
    <property type="entry name" value="OmpA-like"/>
    <property type="match status" value="1"/>
</dbReference>
<evidence type="ECO:0000259" key="3">
    <source>
        <dbReference type="Pfam" id="PF00691"/>
    </source>
</evidence>
<dbReference type="Gene3D" id="3.30.1330.60">
    <property type="entry name" value="OmpA-like domain"/>
    <property type="match status" value="1"/>
</dbReference>
<evidence type="ECO:0000256" key="2">
    <source>
        <dbReference type="SAM" id="SignalP"/>
    </source>
</evidence>
<dbReference type="Proteomes" id="UP000584642">
    <property type="component" value="Unassembled WGS sequence"/>
</dbReference>
<evidence type="ECO:0000256" key="1">
    <source>
        <dbReference type="SAM" id="MobiDB-lite"/>
    </source>
</evidence>
<dbReference type="InterPro" id="IPR036737">
    <property type="entry name" value="OmpA-like_sf"/>
</dbReference>
<keyword evidence="5" id="KW-1185">Reference proteome</keyword>
<dbReference type="InterPro" id="IPR006665">
    <property type="entry name" value="OmpA-like"/>
</dbReference>
<feature type="signal peptide" evidence="2">
    <location>
        <begin position="1"/>
        <end position="21"/>
    </location>
</feature>
<accession>A0ABX2TBW0</accession>
<evidence type="ECO:0000313" key="4">
    <source>
        <dbReference type="EMBL" id="NYZ21280.1"/>
    </source>
</evidence>
<keyword evidence="2" id="KW-0732">Signal</keyword>
<dbReference type="Pfam" id="PF00691">
    <property type="entry name" value="OmpA"/>
    <property type="match status" value="1"/>
</dbReference>
<feature type="region of interest" description="Disordered" evidence="1">
    <location>
        <begin position="28"/>
        <end position="160"/>
    </location>
</feature>
<gene>
    <name evidence="4" type="ORF">HND93_16310</name>
</gene>
<protein>
    <recommendedName>
        <fullName evidence="3">OmpA-like domain-containing protein</fullName>
    </recommendedName>
</protein>
<sequence>MCAAIAVATAVMLASPSGLLAQTAPAAAVQGAPGQGAPGQPARILPPPPPGAMGLTLENARPLPVPTRPALGTPPAPKAPPRLVLPEVMAAPPPPQITAEAPIPPPPPPAAIPNVPQSLRNQPGPPVPTPGSQVATAPPPRPQAPQPTAPAALPPPPAVSAPLPAGPLTVTFAAGEVDLPASVDALLAPVAERLRTRETARLQLFSYASGTEETAREARQLSLARALVLRERLTAYGIRSTRIDIRALGTGAPAKDGPQDRIDLEFVND</sequence>
<reference evidence="4 5" key="1">
    <citation type="submission" date="2020-05" db="EMBL/GenBank/DDBJ databases">
        <title>Azospirillum oleiclasticum sp. nov, a nitrogen-fixing and heavy crude oil-emulsifying bacterium isolated from the crude oil of Yumen Oilfield.</title>
        <authorList>
            <person name="Wu D."/>
            <person name="Cai M."/>
            <person name="Zhang X."/>
        </authorList>
    </citation>
    <scope>NUCLEOTIDE SEQUENCE [LARGE SCALE GENOMIC DNA]</scope>
    <source>
        <strain evidence="4 5">ROY-1-1-2</strain>
    </source>
</reference>
<name>A0ABX2TBW0_9PROT</name>
<feature type="compositionally biased region" description="Pro residues" evidence="1">
    <location>
        <begin position="91"/>
        <end position="111"/>
    </location>
</feature>
<dbReference type="EMBL" id="JABFDB010000011">
    <property type="protein sequence ID" value="NYZ21280.1"/>
    <property type="molecule type" value="Genomic_DNA"/>
</dbReference>
<feature type="compositionally biased region" description="Pro residues" evidence="1">
    <location>
        <begin position="137"/>
        <end position="159"/>
    </location>
</feature>
<feature type="chain" id="PRO_5047308673" description="OmpA-like domain-containing protein" evidence="2">
    <location>
        <begin position="22"/>
        <end position="269"/>
    </location>
</feature>
<comment type="caution">
    <text evidence="4">The sequence shown here is derived from an EMBL/GenBank/DDBJ whole genome shotgun (WGS) entry which is preliminary data.</text>
</comment>